<organism evidence="4 5">
    <name type="scientific">Neotoma lepida</name>
    <name type="common">Desert woodrat</name>
    <dbReference type="NCBI Taxonomy" id="56216"/>
    <lineage>
        <taxon>Eukaryota</taxon>
        <taxon>Metazoa</taxon>
        <taxon>Chordata</taxon>
        <taxon>Craniata</taxon>
        <taxon>Vertebrata</taxon>
        <taxon>Euteleostomi</taxon>
        <taxon>Mammalia</taxon>
        <taxon>Eutheria</taxon>
        <taxon>Euarchontoglires</taxon>
        <taxon>Glires</taxon>
        <taxon>Rodentia</taxon>
        <taxon>Myomorpha</taxon>
        <taxon>Muroidea</taxon>
        <taxon>Cricetidae</taxon>
        <taxon>Neotominae</taxon>
        <taxon>Neotoma</taxon>
    </lineage>
</organism>
<dbReference type="GO" id="GO:0022625">
    <property type="term" value="C:cytosolic large ribosomal subunit"/>
    <property type="evidence" value="ECO:0007669"/>
    <property type="project" value="TreeGrafter"/>
</dbReference>
<dbReference type="GO" id="GO:0008097">
    <property type="term" value="F:5S rRNA binding"/>
    <property type="evidence" value="ECO:0007669"/>
    <property type="project" value="InterPro"/>
</dbReference>
<dbReference type="InterPro" id="IPR005485">
    <property type="entry name" value="Rbsml_uL18_euk_arch"/>
</dbReference>
<dbReference type="EMBL" id="LZPO01087197">
    <property type="protein sequence ID" value="OBS66682.1"/>
    <property type="molecule type" value="Genomic_DNA"/>
</dbReference>
<dbReference type="AlphaFoldDB" id="A0A1A6GMW5"/>
<dbReference type="GO" id="GO:0006412">
    <property type="term" value="P:translation"/>
    <property type="evidence" value="ECO:0007669"/>
    <property type="project" value="InterPro"/>
</dbReference>
<dbReference type="Proteomes" id="UP000092124">
    <property type="component" value="Unassembled WGS sequence"/>
</dbReference>
<dbReference type="STRING" id="56216.A0A1A6GMW5"/>
<dbReference type="GO" id="GO:0003735">
    <property type="term" value="F:structural constituent of ribosome"/>
    <property type="evidence" value="ECO:0007669"/>
    <property type="project" value="InterPro"/>
</dbReference>
<reference evidence="4 5" key="1">
    <citation type="submission" date="2016-06" db="EMBL/GenBank/DDBJ databases">
        <title>The Draft Genome Sequence and Annotation of the Desert Woodrat Neotoma lepida.</title>
        <authorList>
            <person name="Campbell M."/>
            <person name="Oakeson K.F."/>
            <person name="Yandell M."/>
            <person name="Halpert J.R."/>
            <person name="Dearing D."/>
        </authorList>
    </citation>
    <scope>NUCLEOTIDE SEQUENCE [LARGE SCALE GENOMIC DNA]</scope>
    <source>
        <strain evidence="4">417</strain>
        <tissue evidence="4">Liver</tissue>
    </source>
</reference>
<dbReference type="Gene3D" id="3.30.420.100">
    <property type="match status" value="1"/>
</dbReference>
<sequence length="162" mass="18287">MEKIYEGHMEVTRDEQNVESIDGQFGTSTCHVSAGLDITIMQLAMKFMGLKKCLSSHGYNSESKEYNAEVHSNCSMGQKFADYIHYLKADENAYKKKILKQCESTRDRDVCIGKLMLMYKGIQSERSPRGNLQRWNHPKMPLAQKKGQVVQNKASFVGAAAA</sequence>
<comment type="caution">
    <text evidence="4">The sequence shown here is derived from an EMBL/GenBank/DDBJ whole genome shotgun (WGS) entry which is preliminary data.</text>
</comment>
<name>A0A1A6GMW5_NEOLE</name>
<evidence type="ECO:0000256" key="2">
    <source>
        <dbReference type="ARBA" id="ARBA00022980"/>
    </source>
</evidence>
<evidence type="ECO:0000256" key="1">
    <source>
        <dbReference type="ARBA" id="ARBA00007116"/>
    </source>
</evidence>
<gene>
    <name evidence="4" type="ORF">A6R68_04775</name>
</gene>
<keyword evidence="5" id="KW-1185">Reference proteome</keyword>
<proteinExistence type="inferred from homology"/>
<dbReference type="PANTHER" id="PTHR23410">
    <property type="entry name" value="RIBOSOMAL PROTEIN L5-RELATED"/>
    <property type="match status" value="1"/>
</dbReference>
<comment type="similarity">
    <text evidence="1">Belongs to the universal ribosomal protein uL18 family.</text>
</comment>
<keyword evidence="2" id="KW-0689">Ribosomal protein</keyword>
<dbReference type="GO" id="GO:0000027">
    <property type="term" value="P:ribosomal large subunit assembly"/>
    <property type="evidence" value="ECO:0007669"/>
    <property type="project" value="TreeGrafter"/>
</dbReference>
<dbReference type="PANTHER" id="PTHR23410:SF12">
    <property type="entry name" value="LARGE RIBOSOMAL SUBUNIT PROTEIN UL18"/>
    <property type="match status" value="1"/>
</dbReference>
<accession>A0A1A6GMW5</accession>
<evidence type="ECO:0000256" key="3">
    <source>
        <dbReference type="ARBA" id="ARBA00023274"/>
    </source>
</evidence>
<feature type="non-terminal residue" evidence="4">
    <location>
        <position position="162"/>
    </location>
</feature>
<protein>
    <submittedName>
        <fullName evidence="4">Uncharacterized protein</fullName>
    </submittedName>
</protein>
<evidence type="ECO:0000313" key="5">
    <source>
        <dbReference type="Proteomes" id="UP000092124"/>
    </source>
</evidence>
<keyword evidence="3" id="KW-0687">Ribonucleoprotein</keyword>
<evidence type="ECO:0000313" key="4">
    <source>
        <dbReference type="EMBL" id="OBS66682.1"/>
    </source>
</evidence>